<name>A0A0M4D3N8_9BACT</name>
<dbReference type="GO" id="GO:0004527">
    <property type="term" value="F:exonuclease activity"/>
    <property type="evidence" value="ECO:0007669"/>
    <property type="project" value="UniProtKB-KW"/>
</dbReference>
<dbReference type="PATRIC" id="fig|1603606.3.peg.3644"/>
<keyword evidence="1" id="KW-0378">Hydrolase</keyword>
<dbReference type="AlphaFoldDB" id="A0A0M4D3N8"/>
<dbReference type="GO" id="GO:0006310">
    <property type="term" value="P:DNA recombination"/>
    <property type="evidence" value="ECO:0007669"/>
    <property type="project" value="InterPro"/>
</dbReference>
<evidence type="ECO:0000313" key="1">
    <source>
        <dbReference type="EMBL" id="ALC18102.1"/>
    </source>
</evidence>
<reference evidence="1 2" key="1">
    <citation type="submission" date="2015-07" db="EMBL/GenBank/DDBJ databases">
        <title>Isolation and Genomic Characterization of a Novel Halophilic Metal-Reducing Deltaproteobacterium from the Deep Subsurface.</title>
        <authorList>
            <person name="Badalamenti J.P."/>
            <person name="Summers Z.M."/>
            <person name="Gralnick J.A."/>
            <person name="Bond D.R."/>
        </authorList>
    </citation>
    <scope>NUCLEOTIDE SEQUENCE [LARGE SCALE GENOMIC DNA]</scope>
    <source>
        <strain evidence="1 2">WTL</strain>
    </source>
</reference>
<keyword evidence="1" id="KW-0269">Exonuclease</keyword>
<keyword evidence="1" id="KW-0540">Nuclease</keyword>
<dbReference type="Proteomes" id="UP000057158">
    <property type="component" value="Chromosome"/>
</dbReference>
<proteinExistence type="predicted"/>
<dbReference type="EMBL" id="CP010802">
    <property type="protein sequence ID" value="ALC18102.1"/>
    <property type="molecule type" value="Genomic_DNA"/>
</dbReference>
<dbReference type="STRING" id="1603606.DSOUD_3383"/>
<sequence>MGILANTVSICQFQVLGEVPDKDLFAWAAPRLAKNAFQPIDQGAEELSVGWVHLDDFKANDFGNPDVYRRDHSLCFTLRRDQRRVPAALMRAHLESALQEHLAANPGMQRVNKHKKEELRDAVRGALLARTLPAPATYDAVWDTRSGRLTFASLNAKVIELFETLFKQTFEGLRLVAVHPYARAAQVVESALRPALEKANGATSEAVIDLIKDNQWLGWDFLRWLTYRSMTGDSRYAVNRPGPAVEGEEFIAYPNDRLVLAGGGETGVQKITVAGPQDHFSEVRTALLGGKEILEAIIYLEKGEHLWKLTLKGSLFHFASFKAPAVKLEKDAHTDQDNEKIAIFYERMHVLEEGLQLFDSLLATFLSLRLGADWGALNQAIAAWLQED</sequence>
<accession>A0A0M4D3N8</accession>
<dbReference type="InterPro" id="IPR007476">
    <property type="entry name" value="RdgC"/>
</dbReference>
<gene>
    <name evidence="1" type="ORF">DSOUD_3383</name>
</gene>
<dbReference type="OrthoDB" id="9793997at2"/>
<protein>
    <submittedName>
        <fullName evidence="1">Putative exonuclease RdgC</fullName>
    </submittedName>
</protein>
<dbReference type="KEGG" id="des:DSOUD_3383"/>
<dbReference type="Pfam" id="PF04381">
    <property type="entry name" value="RdgC"/>
    <property type="match status" value="1"/>
</dbReference>
<keyword evidence="2" id="KW-1185">Reference proteome</keyword>
<organism evidence="1 2">
    <name type="scientific">Desulfuromonas soudanensis</name>
    <dbReference type="NCBI Taxonomy" id="1603606"/>
    <lineage>
        <taxon>Bacteria</taxon>
        <taxon>Pseudomonadati</taxon>
        <taxon>Thermodesulfobacteriota</taxon>
        <taxon>Desulfuromonadia</taxon>
        <taxon>Desulfuromonadales</taxon>
        <taxon>Desulfuromonadaceae</taxon>
        <taxon>Desulfuromonas</taxon>
    </lineage>
</organism>
<evidence type="ECO:0000313" key="2">
    <source>
        <dbReference type="Proteomes" id="UP000057158"/>
    </source>
</evidence>
<dbReference type="RefSeq" id="WP_053552051.1">
    <property type="nucleotide sequence ID" value="NZ_CP010802.1"/>
</dbReference>